<reference evidence="1" key="1">
    <citation type="submission" date="2020-05" db="EMBL/GenBank/DDBJ databases">
        <title>Complete genome sequence of Bradyrhizobium diazoefficiens XF5 isolated from soybean nodule.</title>
        <authorList>
            <person name="Noda R."/>
            <person name="Kakizaki K."/>
            <person name="Minamisawa K."/>
        </authorList>
    </citation>
    <scope>NUCLEOTIDE SEQUENCE</scope>
    <source>
        <strain evidence="1">XF5</strain>
    </source>
</reference>
<name>A0A810A476_9BRAD</name>
<gene>
    <name evidence="1" type="ORF">XF5B_49700</name>
    <name evidence="2" type="ORF">XF6B_49320</name>
</gene>
<reference evidence="2" key="2">
    <citation type="submission" date="2020-05" db="EMBL/GenBank/DDBJ databases">
        <title>Complete genome sequence of Bradyrhizobium diazoefficiens XF6 isolated from soybean nodule.</title>
        <authorList>
            <person name="Noda R."/>
            <person name="Kakizaki K."/>
            <person name="Minamisawa K."/>
        </authorList>
    </citation>
    <scope>NUCLEOTIDE SEQUENCE</scope>
    <source>
        <strain evidence="2">XF6</strain>
    </source>
</reference>
<evidence type="ECO:0000313" key="1">
    <source>
        <dbReference type="EMBL" id="BCE57458.1"/>
    </source>
</evidence>
<evidence type="ECO:0000313" key="2">
    <source>
        <dbReference type="EMBL" id="BCE66133.1"/>
    </source>
</evidence>
<protein>
    <submittedName>
        <fullName evidence="1">Uncharacterized protein</fullName>
    </submittedName>
</protein>
<dbReference type="EMBL" id="AP023096">
    <property type="protein sequence ID" value="BCE66133.1"/>
    <property type="molecule type" value="Genomic_DNA"/>
</dbReference>
<dbReference type="EMBL" id="AP023095">
    <property type="protein sequence ID" value="BCE57458.1"/>
    <property type="molecule type" value="Genomic_DNA"/>
</dbReference>
<accession>A0A810A476</accession>
<dbReference type="AlphaFoldDB" id="A0A810A476"/>
<sequence length="82" mass="8763">MLSPRPSSFVAPSIWKLEVETPQMKPGRRLAVFGSCVVGMDDLLGPAWSCSSATGMLLRGQPLISGTLSHCDIGSHAGSEWY</sequence>
<proteinExistence type="predicted"/>
<organism evidence="1">
    <name type="scientific">Bradyrhizobium diazoefficiens</name>
    <dbReference type="NCBI Taxonomy" id="1355477"/>
    <lineage>
        <taxon>Bacteria</taxon>
        <taxon>Pseudomonadati</taxon>
        <taxon>Pseudomonadota</taxon>
        <taxon>Alphaproteobacteria</taxon>
        <taxon>Hyphomicrobiales</taxon>
        <taxon>Nitrobacteraceae</taxon>
        <taxon>Bradyrhizobium</taxon>
    </lineage>
</organism>